<dbReference type="RefSeq" id="WP_222609013.1">
    <property type="nucleotide sequence ID" value="NZ_CP081959.1"/>
</dbReference>
<dbReference type="SUPFAM" id="SSF81653">
    <property type="entry name" value="Calcium ATPase, transduction domain A"/>
    <property type="match status" value="1"/>
</dbReference>
<dbReference type="InterPro" id="IPR044492">
    <property type="entry name" value="P_typ_ATPase_HD_dom"/>
</dbReference>
<evidence type="ECO:0000313" key="13">
    <source>
        <dbReference type="EMBL" id="QZP39244.1"/>
    </source>
</evidence>
<dbReference type="InterPro" id="IPR008250">
    <property type="entry name" value="ATPase_P-typ_transduc_dom_A_sf"/>
</dbReference>
<comment type="subcellular location">
    <subcellularLocation>
        <location evidence="1">Endomembrane system</location>
        <topology evidence="1">Multi-pass membrane protein</topology>
    </subcellularLocation>
</comment>
<evidence type="ECO:0000256" key="1">
    <source>
        <dbReference type="ARBA" id="ARBA00004127"/>
    </source>
</evidence>
<proteinExistence type="inferred from homology"/>
<dbReference type="KEGG" id="hmp:K6T50_16445"/>
<dbReference type="GO" id="GO:0043682">
    <property type="term" value="F:P-type divalent copper transporter activity"/>
    <property type="evidence" value="ECO:0007669"/>
    <property type="project" value="TreeGrafter"/>
</dbReference>
<gene>
    <name evidence="13" type="ORF">K6T50_16445</name>
</gene>
<dbReference type="GO" id="GO:0016020">
    <property type="term" value="C:membrane"/>
    <property type="evidence" value="ECO:0007669"/>
    <property type="project" value="InterPro"/>
</dbReference>
<dbReference type="GO" id="GO:0012505">
    <property type="term" value="C:endomembrane system"/>
    <property type="evidence" value="ECO:0007669"/>
    <property type="project" value="UniProtKB-SubCell"/>
</dbReference>
<dbReference type="InterPro" id="IPR006121">
    <property type="entry name" value="HMA_dom"/>
</dbReference>
<dbReference type="SUPFAM" id="SSF81665">
    <property type="entry name" value="Calcium ATPase, transmembrane domain M"/>
    <property type="match status" value="1"/>
</dbReference>
<dbReference type="InterPro" id="IPR023298">
    <property type="entry name" value="ATPase_P-typ_TM_dom_sf"/>
</dbReference>
<dbReference type="PROSITE" id="PS00154">
    <property type="entry name" value="ATPASE_E1_E2"/>
    <property type="match status" value="1"/>
</dbReference>
<feature type="region of interest" description="Disordered" evidence="10">
    <location>
        <begin position="147"/>
        <end position="168"/>
    </location>
</feature>
<keyword evidence="7" id="KW-1278">Translocase</keyword>
<feature type="transmembrane region" description="Helical" evidence="11">
    <location>
        <begin position="268"/>
        <end position="287"/>
    </location>
</feature>
<dbReference type="EMBL" id="CP081959">
    <property type="protein sequence ID" value="QZP39244.1"/>
    <property type="molecule type" value="Genomic_DNA"/>
</dbReference>
<dbReference type="GO" id="GO:0005507">
    <property type="term" value="F:copper ion binding"/>
    <property type="evidence" value="ECO:0007669"/>
    <property type="project" value="TreeGrafter"/>
</dbReference>
<dbReference type="CDD" id="cd00371">
    <property type="entry name" value="HMA"/>
    <property type="match status" value="1"/>
</dbReference>
<keyword evidence="14" id="KW-1185">Reference proteome</keyword>
<keyword evidence="9 11" id="KW-0472">Membrane</keyword>
<comment type="similarity">
    <text evidence="2">Belongs to the cation transport ATPase (P-type) (TC 3.A.3) family. Type IB subfamily.</text>
</comment>
<organism evidence="13 14">
    <name type="scientific">Halobaculum magnesiiphilum</name>
    <dbReference type="NCBI Taxonomy" id="1017351"/>
    <lineage>
        <taxon>Archaea</taxon>
        <taxon>Methanobacteriati</taxon>
        <taxon>Methanobacteriota</taxon>
        <taxon>Stenosarchaea group</taxon>
        <taxon>Halobacteria</taxon>
        <taxon>Halobacteriales</taxon>
        <taxon>Haloferacaceae</taxon>
        <taxon>Halobaculum</taxon>
    </lineage>
</organism>
<evidence type="ECO:0000256" key="7">
    <source>
        <dbReference type="ARBA" id="ARBA00022967"/>
    </source>
</evidence>
<feature type="transmembrane region" description="Helical" evidence="11">
    <location>
        <begin position="802"/>
        <end position="835"/>
    </location>
</feature>
<feature type="transmembrane region" description="Helical" evidence="11">
    <location>
        <begin position="231"/>
        <end position="256"/>
    </location>
</feature>
<geneLocation type="plasmid" evidence="13 14">
    <name>unnamed1</name>
</geneLocation>
<dbReference type="InterPro" id="IPR059000">
    <property type="entry name" value="ATPase_P-type_domA"/>
</dbReference>
<dbReference type="GO" id="GO:0016887">
    <property type="term" value="F:ATP hydrolysis activity"/>
    <property type="evidence" value="ECO:0007669"/>
    <property type="project" value="InterPro"/>
</dbReference>
<dbReference type="GO" id="GO:0055070">
    <property type="term" value="P:copper ion homeostasis"/>
    <property type="evidence" value="ECO:0007669"/>
    <property type="project" value="TreeGrafter"/>
</dbReference>
<dbReference type="InterPro" id="IPR023299">
    <property type="entry name" value="ATPase_P-typ_cyto_dom_N"/>
</dbReference>
<keyword evidence="4" id="KW-0479">Metal-binding</keyword>
<protein>
    <submittedName>
        <fullName evidence="13">Cation-translocating P-type ATPase</fullName>
    </submittedName>
</protein>
<evidence type="ECO:0000256" key="4">
    <source>
        <dbReference type="ARBA" id="ARBA00022723"/>
    </source>
</evidence>
<feature type="region of interest" description="Disordered" evidence="10">
    <location>
        <begin position="43"/>
        <end position="82"/>
    </location>
</feature>
<dbReference type="SUPFAM" id="SSF55008">
    <property type="entry name" value="HMA, heavy metal-associated domain"/>
    <property type="match status" value="1"/>
</dbReference>
<evidence type="ECO:0000256" key="5">
    <source>
        <dbReference type="ARBA" id="ARBA00022741"/>
    </source>
</evidence>
<keyword evidence="6" id="KW-0067">ATP-binding</keyword>
<dbReference type="GeneID" id="67179765"/>
<dbReference type="Gene3D" id="3.40.50.1000">
    <property type="entry name" value="HAD superfamily/HAD-like"/>
    <property type="match status" value="1"/>
</dbReference>
<dbReference type="Gene3D" id="2.70.150.10">
    <property type="entry name" value="Calcium-transporting ATPase, cytoplasmic transduction domain A"/>
    <property type="match status" value="1"/>
</dbReference>
<feature type="domain" description="HMA" evidence="12">
    <location>
        <begin position="82"/>
        <end position="148"/>
    </location>
</feature>
<evidence type="ECO:0000256" key="8">
    <source>
        <dbReference type="ARBA" id="ARBA00022989"/>
    </source>
</evidence>
<dbReference type="Gene3D" id="3.30.70.100">
    <property type="match status" value="1"/>
</dbReference>
<name>A0A8T8WHM8_9EURY</name>
<evidence type="ECO:0000256" key="6">
    <source>
        <dbReference type="ARBA" id="ARBA00022840"/>
    </source>
</evidence>
<dbReference type="PROSITE" id="PS50846">
    <property type="entry name" value="HMA_2"/>
    <property type="match status" value="1"/>
</dbReference>
<dbReference type="Proteomes" id="UP000826254">
    <property type="component" value="Plasmid unnamed1"/>
</dbReference>
<feature type="transmembrane region" description="Helical" evidence="11">
    <location>
        <begin position="470"/>
        <end position="492"/>
    </location>
</feature>
<dbReference type="Pfam" id="PF00122">
    <property type="entry name" value="E1-E2_ATPase"/>
    <property type="match status" value="1"/>
</dbReference>
<keyword evidence="3 11" id="KW-0812">Transmembrane</keyword>
<dbReference type="GO" id="GO:0005524">
    <property type="term" value="F:ATP binding"/>
    <property type="evidence" value="ECO:0007669"/>
    <property type="project" value="UniProtKB-KW"/>
</dbReference>
<dbReference type="Gene3D" id="3.40.1110.10">
    <property type="entry name" value="Calcium-transporting ATPase, cytoplasmic domain N"/>
    <property type="match status" value="1"/>
</dbReference>
<evidence type="ECO:0000313" key="14">
    <source>
        <dbReference type="Proteomes" id="UP000826254"/>
    </source>
</evidence>
<dbReference type="PANTHER" id="PTHR43520">
    <property type="entry name" value="ATP7, ISOFORM B"/>
    <property type="match status" value="1"/>
</dbReference>
<dbReference type="NCBIfam" id="TIGR01525">
    <property type="entry name" value="ATPase-IB_hvy"/>
    <property type="match status" value="1"/>
</dbReference>
<dbReference type="PRINTS" id="PR00119">
    <property type="entry name" value="CATATPASE"/>
</dbReference>
<evidence type="ECO:0000256" key="10">
    <source>
        <dbReference type="SAM" id="MobiDB-lite"/>
    </source>
</evidence>
<dbReference type="SUPFAM" id="SSF56784">
    <property type="entry name" value="HAD-like"/>
    <property type="match status" value="1"/>
</dbReference>
<feature type="transmembrane region" description="Helical" evidence="11">
    <location>
        <begin position="183"/>
        <end position="202"/>
    </location>
</feature>
<dbReference type="InterPro" id="IPR027256">
    <property type="entry name" value="P-typ_ATPase_IB"/>
</dbReference>
<reference evidence="13 14" key="1">
    <citation type="journal article" date="2021" name="Int. J. Syst. Evol. Microbiol.">
        <title>Halobaculum halophilum sp. nov. and Halobaculum salinum sp. nov., isolated from salt lake and saline soil.</title>
        <authorList>
            <person name="Cui H.L."/>
            <person name="Shi X.W."/>
            <person name="Yin X.M."/>
            <person name="Yang X.Y."/>
            <person name="Hou J."/>
            <person name="Zhu L."/>
        </authorList>
    </citation>
    <scope>NUCLEOTIDE SEQUENCE [LARGE SCALE GENOMIC DNA]</scope>
    <source>
        <strain evidence="13 14">NBRC 109044</strain>
    </source>
</reference>
<keyword evidence="13" id="KW-0614">Plasmid</keyword>
<dbReference type="NCBIfam" id="TIGR01494">
    <property type="entry name" value="ATPase_P-type"/>
    <property type="match status" value="2"/>
</dbReference>
<dbReference type="InterPro" id="IPR023214">
    <property type="entry name" value="HAD_sf"/>
</dbReference>
<dbReference type="InterPro" id="IPR036412">
    <property type="entry name" value="HAD-like_sf"/>
</dbReference>
<feature type="transmembrane region" description="Helical" evidence="11">
    <location>
        <begin position="293"/>
        <end position="310"/>
    </location>
</feature>
<dbReference type="InterPro" id="IPR018303">
    <property type="entry name" value="ATPase_P-typ_P_site"/>
</dbReference>
<sequence length="844" mass="87940">MSPSYSSPATCALCGGAVPNDRVADEDGGVYCSTGCQDVQRVLGDEEHSSRPETTHGPTAGPGADDDADERETDTHGERAESRVFLHVEGMHCATCETYLESIAEDCTGVTDATASYVTETIRVEYDPTSISADALCDALSPLGYTATRRDGGSDGPTTVVGQSRRQDETGGRDIDEVLGFRYAAGVIFGTFMLLPYAVLLYPAQLSSFFGDGTLDMYASASGIGGGDGLLILPLFLVLTGVVLVFTGLPLLQGAYVSLKMRQPNTDLLVALPVVSAYVYSTIAFLLGRIDVFYDLTIVVAASVVAAIFYESLSKQRAMDCLTDLTISRVTDARRYDADGTTTTVDVNDLEPGESVLVREGERIPVDGVLAEGECTVDEAVVTGESLPVLKRAGDDLVGGAVVTNGAAVLTVSDSASSSIDRLITSVWNLQSGDHGVQRQADRFASFVIPVVVGGAVLAGGWSLVVGAGVLLAVLTALSVLLVGCPWALGLATPLSVATSIEEAVDRGIVVFDETVFERLRNVDVVVFDKTGTITTGRMEVLEADAPADLLAAVADLEQRASHPAADAIVTAFAQEGQAGEGPRADGGVANEDDRERARNISEFTSHATGVEGVVDDTRVLAGNLDLFADLEWSVSDALETRVTAARDVGQLPVIVGRDGRAEGVIVVGDEPRAGWDDTLMQLSARDMEIVVLTGDDEAATDFLGTHPGVDHVFAGVPPAGKTATIRRLQSQGQVAMVGDGTNDAPALATADLGISLGGGTALASDAADISIVDDDLAAVETTFDLADAARRRVKQNNGLSLLYNGITIPLAAAGLLNPVFAMGAVVVTGGLLAANSFRDLLNE</sequence>
<dbReference type="SFLD" id="SFLDS00003">
    <property type="entry name" value="Haloacid_Dehalogenase"/>
    <property type="match status" value="1"/>
</dbReference>
<evidence type="ECO:0000256" key="11">
    <source>
        <dbReference type="SAM" id="Phobius"/>
    </source>
</evidence>
<dbReference type="SFLD" id="SFLDG00002">
    <property type="entry name" value="C1.7:_P-type_atpase_like"/>
    <property type="match status" value="1"/>
</dbReference>
<feature type="compositionally biased region" description="Basic and acidic residues" evidence="10">
    <location>
        <begin position="73"/>
        <end position="82"/>
    </location>
</feature>
<dbReference type="SFLD" id="SFLDF00027">
    <property type="entry name" value="p-type_atpase"/>
    <property type="match status" value="1"/>
</dbReference>
<keyword evidence="5" id="KW-0547">Nucleotide-binding</keyword>
<evidence type="ECO:0000256" key="9">
    <source>
        <dbReference type="ARBA" id="ARBA00023136"/>
    </source>
</evidence>
<dbReference type="PANTHER" id="PTHR43520:SF8">
    <property type="entry name" value="P-TYPE CU(+) TRANSPORTER"/>
    <property type="match status" value="1"/>
</dbReference>
<evidence type="ECO:0000256" key="3">
    <source>
        <dbReference type="ARBA" id="ARBA00022692"/>
    </source>
</evidence>
<dbReference type="AlphaFoldDB" id="A0A8T8WHM8"/>
<evidence type="ECO:0000256" key="2">
    <source>
        <dbReference type="ARBA" id="ARBA00006024"/>
    </source>
</evidence>
<accession>A0A8T8WHM8</accession>
<dbReference type="InterPro" id="IPR036163">
    <property type="entry name" value="HMA_dom_sf"/>
</dbReference>
<dbReference type="Pfam" id="PF00403">
    <property type="entry name" value="HMA"/>
    <property type="match status" value="1"/>
</dbReference>
<feature type="transmembrane region" description="Helical" evidence="11">
    <location>
        <begin position="444"/>
        <end position="464"/>
    </location>
</feature>
<dbReference type="Pfam" id="PF00702">
    <property type="entry name" value="Hydrolase"/>
    <property type="match status" value="1"/>
</dbReference>
<feature type="compositionally biased region" description="Basic and acidic residues" evidence="10">
    <location>
        <begin position="43"/>
        <end position="54"/>
    </location>
</feature>
<evidence type="ECO:0000259" key="12">
    <source>
        <dbReference type="PROSITE" id="PS50846"/>
    </source>
</evidence>
<dbReference type="InterPro" id="IPR001757">
    <property type="entry name" value="P_typ_ATPase"/>
</dbReference>
<keyword evidence="8 11" id="KW-1133">Transmembrane helix</keyword>